<feature type="domain" description="Histidine kinase/HSP90-like ATPase" evidence="2">
    <location>
        <begin position="489"/>
        <end position="594"/>
    </location>
</feature>
<protein>
    <recommendedName>
        <fullName evidence="6">Sensor histidine kinase</fullName>
    </recommendedName>
</protein>
<dbReference type="EMBL" id="SIRE01000016">
    <property type="protein sequence ID" value="TBL75691.1"/>
    <property type="molecule type" value="Genomic_DNA"/>
</dbReference>
<dbReference type="GO" id="GO:0000155">
    <property type="term" value="F:phosphorelay sensor kinase activity"/>
    <property type="evidence" value="ECO:0007669"/>
    <property type="project" value="InterPro"/>
</dbReference>
<dbReference type="PANTHER" id="PTHR34220:SF7">
    <property type="entry name" value="SENSOR HISTIDINE KINASE YPDA"/>
    <property type="match status" value="1"/>
</dbReference>
<dbReference type="SUPFAM" id="SSF55874">
    <property type="entry name" value="ATPase domain of HSP90 chaperone/DNA topoisomerase II/histidine kinase"/>
    <property type="match status" value="1"/>
</dbReference>
<name>A0A4Q9DL53_9BACL</name>
<accession>A0A4Q9DL53</accession>
<feature type="domain" description="Signal transduction histidine kinase internal region" evidence="3">
    <location>
        <begin position="393"/>
        <end position="473"/>
    </location>
</feature>
<dbReference type="OrthoDB" id="1729609at2"/>
<evidence type="ECO:0008006" key="6">
    <source>
        <dbReference type="Google" id="ProtNLM"/>
    </source>
</evidence>
<proteinExistence type="predicted"/>
<evidence type="ECO:0000259" key="2">
    <source>
        <dbReference type="Pfam" id="PF02518"/>
    </source>
</evidence>
<reference evidence="4 5" key="1">
    <citation type="submission" date="2019-02" db="EMBL/GenBank/DDBJ databases">
        <title>Paenibacillus sp. nov., isolated from surface-sterilized tissue of Thalictrum simplex L.</title>
        <authorList>
            <person name="Tuo L."/>
        </authorList>
    </citation>
    <scope>NUCLEOTIDE SEQUENCE [LARGE SCALE GENOMIC DNA]</scope>
    <source>
        <strain evidence="4 5">N2SHLJ1</strain>
    </source>
</reference>
<evidence type="ECO:0000256" key="1">
    <source>
        <dbReference type="SAM" id="Phobius"/>
    </source>
</evidence>
<dbReference type="InterPro" id="IPR050640">
    <property type="entry name" value="Bact_2-comp_sensor_kinase"/>
</dbReference>
<dbReference type="InterPro" id="IPR036890">
    <property type="entry name" value="HATPase_C_sf"/>
</dbReference>
<dbReference type="PANTHER" id="PTHR34220">
    <property type="entry name" value="SENSOR HISTIDINE KINASE YPDA"/>
    <property type="match status" value="1"/>
</dbReference>
<keyword evidence="1" id="KW-0812">Transmembrane</keyword>
<evidence type="ECO:0000313" key="4">
    <source>
        <dbReference type="EMBL" id="TBL75691.1"/>
    </source>
</evidence>
<dbReference type="Pfam" id="PF06580">
    <property type="entry name" value="His_kinase"/>
    <property type="match status" value="1"/>
</dbReference>
<keyword evidence="5" id="KW-1185">Reference proteome</keyword>
<dbReference type="AlphaFoldDB" id="A0A4Q9DL53"/>
<dbReference type="InterPro" id="IPR003594">
    <property type="entry name" value="HATPase_dom"/>
</dbReference>
<dbReference type="Pfam" id="PF02518">
    <property type="entry name" value="HATPase_c"/>
    <property type="match status" value="1"/>
</dbReference>
<organism evidence="4 5">
    <name type="scientific">Paenibacillus thalictri</name>
    <dbReference type="NCBI Taxonomy" id="2527873"/>
    <lineage>
        <taxon>Bacteria</taxon>
        <taxon>Bacillati</taxon>
        <taxon>Bacillota</taxon>
        <taxon>Bacilli</taxon>
        <taxon>Bacillales</taxon>
        <taxon>Paenibacillaceae</taxon>
        <taxon>Paenibacillus</taxon>
    </lineage>
</organism>
<dbReference type="Proteomes" id="UP000293142">
    <property type="component" value="Unassembled WGS sequence"/>
</dbReference>
<dbReference type="GO" id="GO:0016020">
    <property type="term" value="C:membrane"/>
    <property type="evidence" value="ECO:0007669"/>
    <property type="project" value="InterPro"/>
</dbReference>
<dbReference type="InterPro" id="IPR010559">
    <property type="entry name" value="Sig_transdc_His_kin_internal"/>
</dbReference>
<keyword evidence="1" id="KW-0472">Membrane</keyword>
<dbReference type="Gene3D" id="3.30.565.10">
    <property type="entry name" value="Histidine kinase-like ATPase, C-terminal domain"/>
    <property type="match status" value="1"/>
</dbReference>
<evidence type="ECO:0000313" key="5">
    <source>
        <dbReference type="Proteomes" id="UP000293142"/>
    </source>
</evidence>
<keyword evidence="1" id="KW-1133">Transmembrane helix</keyword>
<gene>
    <name evidence="4" type="ORF">EYB31_22115</name>
</gene>
<feature type="transmembrane region" description="Helical" evidence="1">
    <location>
        <begin position="302"/>
        <end position="326"/>
    </location>
</feature>
<comment type="caution">
    <text evidence="4">The sequence shown here is derived from an EMBL/GenBank/DDBJ whole genome shotgun (WGS) entry which is preliminary data.</text>
</comment>
<dbReference type="RefSeq" id="WP_131015602.1">
    <property type="nucleotide sequence ID" value="NZ_SIRE01000016.1"/>
</dbReference>
<evidence type="ECO:0000259" key="3">
    <source>
        <dbReference type="Pfam" id="PF06580"/>
    </source>
</evidence>
<sequence>MTNELHSPFADKTLKRKFFRKHLANMLLLCLIPLLILGSLAIYISDRYIRLDAQRSQEQMLNQYNELIEIIAAEVDSLSLSFDMDPKITTRLSSILSKTNYSYDDIEALFYLKNIIDVPANSKPYVHSVYVYYENDKRRFLSSREGLVDELSFYDVSWFPTYRNQTNFDEIKTEVRGIHQYAFEREPTKVISLYKFLSVKGVRSSKGVIVVNMLPAYLEKAYQTMNEQPDRQFFITDNEGRVIMHSGGSGAAAHVPSVRLTGNTDIAHFDEGLQHITVKKANRLQWNLISVVPRTSLFNLPAALIAATGLLSLASLAICAGVALWLTRKNYQQVYGIIHILESVDSPNPIEAIPQKADDIYALIIQNIVESFIEQKYLKVQLSERLYKMQALEFKALQSQINPHFLYNTLNSVYWKSVQLTGAPNAATQMIELLSEILQYALNTSKQMVTLNEEMTNIDSYIGIQQMRYKDRFEVIWDNVQPFADCRVLKLSVQPFIENSIHYGVEAKAYLHIKIKIRLRDSVLSVTIVDNGPGMDPSRLSEVRAVLMSDQELPGHVGISNTNKRLVLQYGQTCRIKLLSKKGWGTAVTLYYPQHVGDND</sequence>